<dbReference type="SUPFAM" id="SSF53335">
    <property type="entry name" value="S-adenosyl-L-methionine-dependent methyltransferases"/>
    <property type="match status" value="1"/>
</dbReference>
<dbReference type="InterPro" id="IPR006342">
    <property type="entry name" value="FkbM_mtfrase"/>
</dbReference>
<evidence type="ECO:0000256" key="2">
    <source>
        <dbReference type="SAM" id="MobiDB-lite"/>
    </source>
</evidence>
<feature type="compositionally biased region" description="Polar residues" evidence="2">
    <location>
        <begin position="502"/>
        <end position="511"/>
    </location>
</feature>
<dbReference type="InterPro" id="IPR029063">
    <property type="entry name" value="SAM-dependent_MTases_sf"/>
</dbReference>
<sequence>MMSPRIASGLRTKLGVLFIIAACLAVSMEAAPVRPATLSKEVNHSSPATASGRYYGKAHKDNLKWKDDSGKKRSEWVQAPPTDEILHRVFFAERNNGRFAELGAAEGVADSNTKFFEQDLGWSGVLVEPLPYHFKRLRRNRPDATAVKAAICEGDEAALIPDGLASKVLAYGELSKAQKKKAVNVQCVTVAQVLQEAHITQLDLLAIDVEGHELFALESTDFTAAKIGVVMIESSSPSCKSGKKGNKCDALLRKNGFCLAGRSSVNAFWVAADGPSHALCKDPFNSKTVRALFADAPSADYESADGTRTVEPTPVEAANKLQETPLVESSDRSEASAFETTPRPTSTPLVAEDGGSDNGIELAALLGEFREHADSILKELKERESRLANLVQEAKEIGERVLASTNDSTSSDSRALANLQAQIADEHALYNESVGILRSAVNVAVSEVPPEPSSTTTPVAAPAGESQAPPEMSPQPKRGAVQADSENTPSAEPTVAADATPVPQQSSATPLSTMAPASPQPSPTASPSP</sequence>
<dbReference type="GO" id="GO:0016197">
    <property type="term" value="P:endosomal transport"/>
    <property type="evidence" value="ECO:0007669"/>
    <property type="project" value="TreeGrafter"/>
</dbReference>
<dbReference type="InterPro" id="IPR053202">
    <property type="entry name" value="EGF_Rcpt_Signaling_Reg"/>
</dbReference>
<feature type="compositionally biased region" description="Pro residues" evidence="2">
    <location>
        <begin position="518"/>
        <end position="529"/>
    </location>
</feature>
<name>A0A7S1XIB2_9RHOD</name>
<dbReference type="Pfam" id="PF05050">
    <property type="entry name" value="Methyltransf_21"/>
    <property type="match status" value="1"/>
</dbReference>
<evidence type="ECO:0000256" key="3">
    <source>
        <dbReference type="SAM" id="SignalP"/>
    </source>
</evidence>
<feature type="domain" description="Methyltransferase FkbM" evidence="4">
    <location>
        <begin position="102"/>
        <end position="257"/>
    </location>
</feature>
<dbReference type="NCBIfam" id="TIGR01444">
    <property type="entry name" value="fkbM_fam"/>
    <property type="match status" value="1"/>
</dbReference>
<feature type="region of interest" description="Disordered" evidence="2">
    <location>
        <begin position="448"/>
        <end position="529"/>
    </location>
</feature>
<dbReference type="PANTHER" id="PTHR34009:SF2">
    <property type="entry name" value="PROTEIN STAR"/>
    <property type="match status" value="1"/>
</dbReference>
<dbReference type="GO" id="GO:0006888">
    <property type="term" value="P:endoplasmic reticulum to Golgi vesicle-mediated transport"/>
    <property type="evidence" value="ECO:0007669"/>
    <property type="project" value="TreeGrafter"/>
</dbReference>
<dbReference type="PANTHER" id="PTHR34009">
    <property type="entry name" value="PROTEIN STAR"/>
    <property type="match status" value="1"/>
</dbReference>
<gene>
    <name evidence="5" type="ORF">EAUS1353_LOCUS693</name>
</gene>
<feature type="signal peptide" evidence="3">
    <location>
        <begin position="1"/>
        <end position="30"/>
    </location>
</feature>
<evidence type="ECO:0000259" key="4">
    <source>
        <dbReference type="Pfam" id="PF05050"/>
    </source>
</evidence>
<proteinExistence type="predicted"/>
<feature type="region of interest" description="Disordered" evidence="2">
    <location>
        <begin position="301"/>
        <end position="354"/>
    </location>
</feature>
<dbReference type="EMBL" id="HBGI01001085">
    <property type="protein sequence ID" value="CAD9238963.1"/>
    <property type="molecule type" value="Transcribed_RNA"/>
</dbReference>
<dbReference type="GO" id="GO:0031902">
    <property type="term" value="C:late endosome membrane"/>
    <property type="evidence" value="ECO:0007669"/>
    <property type="project" value="TreeGrafter"/>
</dbReference>
<feature type="compositionally biased region" description="Low complexity" evidence="2">
    <location>
        <begin position="448"/>
        <end position="463"/>
    </location>
</feature>
<protein>
    <recommendedName>
        <fullName evidence="4">Methyltransferase FkbM domain-containing protein</fullName>
    </recommendedName>
</protein>
<keyword evidence="1" id="KW-0175">Coiled coil</keyword>
<organism evidence="5">
    <name type="scientific">Erythrolobus australicus</name>
    <dbReference type="NCBI Taxonomy" id="1077150"/>
    <lineage>
        <taxon>Eukaryota</taxon>
        <taxon>Rhodophyta</taxon>
        <taxon>Bangiophyceae</taxon>
        <taxon>Porphyridiales</taxon>
        <taxon>Porphyridiaceae</taxon>
        <taxon>Erythrolobus</taxon>
    </lineage>
</organism>
<dbReference type="AlphaFoldDB" id="A0A7S1XIB2"/>
<feature type="compositionally biased region" description="Polar residues" evidence="2">
    <location>
        <begin position="338"/>
        <end position="348"/>
    </location>
</feature>
<dbReference type="GO" id="GO:0005886">
    <property type="term" value="C:plasma membrane"/>
    <property type="evidence" value="ECO:0007669"/>
    <property type="project" value="TreeGrafter"/>
</dbReference>
<feature type="chain" id="PRO_5031243452" description="Methyltransferase FkbM domain-containing protein" evidence="3">
    <location>
        <begin position="31"/>
        <end position="529"/>
    </location>
</feature>
<evidence type="ECO:0000256" key="1">
    <source>
        <dbReference type="SAM" id="Coils"/>
    </source>
</evidence>
<dbReference type="Gene3D" id="3.40.50.150">
    <property type="entry name" value="Vaccinia Virus protein VP39"/>
    <property type="match status" value="1"/>
</dbReference>
<evidence type="ECO:0000313" key="5">
    <source>
        <dbReference type="EMBL" id="CAD9238963.1"/>
    </source>
</evidence>
<feature type="coiled-coil region" evidence="1">
    <location>
        <begin position="373"/>
        <end position="400"/>
    </location>
</feature>
<accession>A0A7S1XIB2</accession>
<reference evidence="5" key="1">
    <citation type="submission" date="2021-01" db="EMBL/GenBank/DDBJ databases">
        <authorList>
            <person name="Corre E."/>
            <person name="Pelletier E."/>
            <person name="Niang G."/>
            <person name="Scheremetjew M."/>
            <person name="Finn R."/>
            <person name="Kale V."/>
            <person name="Holt S."/>
            <person name="Cochrane G."/>
            <person name="Meng A."/>
            <person name="Brown T."/>
            <person name="Cohen L."/>
        </authorList>
    </citation>
    <scope>NUCLEOTIDE SEQUENCE</scope>
    <source>
        <strain evidence="5">CCMP3124</strain>
    </source>
</reference>
<dbReference type="GO" id="GO:0005789">
    <property type="term" value="C:endoplasmic reticulum membrane"/>
    <property type="evidence" value="ECO:0007669"/>
    <property type="project" value="TreeGrafter"/>
</dbReference>
<keyword evidence="3" id="KW-0732">Signal</keyword>
<dbReference type="GO" id="GO:0005794">
    <property type="term" value="C:Golgi apparatus"/>
    <property type="evidence" value="ECO:0007669"/>
    <property type="project" value="TreeGrafter"/>
</dbReference>